<reference evidence="1" key="2">
    <citation type="submission" date="2022-06" db="UniProtKB">
        <authorList>
            <consortium name="EnsemblMetazoa"/>
        </authorList>
    </citation>
    <scope>IDENTIFICATION</scope>
</reference>
<dbReference type="GeneID" id="100571664"/>
<accession>A0A8R2AFB4</accession>
<evidence type="ECO:0000313" key="1">
    <source>
        <dbReference type="EnsemblMetazoa" id="XP_003240991.1"/>
    </source>
</evidence>
<evidence type="ECO:0000313" key="2">
    <source>
        <dbReference type="Proteomes" id="UP000007819"/>
    </source>
</evidence>
<reference evidence="2" key="1">
    <citation type="submission" date="2010-06" db="EMBL/GenBank/DDBJ databases">
        <authorList>
            <person name="Jiang H."/>
            <person name="Abraham K."/>
            <person name="Ali S."/>
            <person name="Alsbrooks S.L."/>
            <person name="Anim B.N."/>
            <person name="Anosike U.S."/>
            <person name="Attaway T."/>
            <person name="Bandaranaike D.P."/>
            <person name="Battles P.K."/>
            <person name="Bell S.N."/>
            <person name="Bell A.V."/>
            <person name="Beltran B."/>
            <person name="Bickham C."/>
            <person name="Bustamante Y."/>
            <person name="Caleb T."/>
            <person name="Canada A."/>
            <person name="Cardenas V."/>
            <person name="Carter K."/>
            <person name="Chacko J."/>
            <person name="Chandrabose M.N."/>
            <person name="Chavez D."/>
            <person name="Chavez A."/>
            <person name="Chen L."/>
            <person name="Chu H.-S."/>
            <person name="Claassen K.J."/>
            <person name="Cockrell R."/>
            <person name="Collins M."/>
            <person name="Cooper J.A."/>
            <person name="Cree A."/>
            <person name="Curry S.M."/>
            <person name="Da Y."/>
            <person name="Dao M.D."/>
            <person name="Das B."/>
            <person name="Davila M.-L."/>
            <person name="Davy-Carroll L."/>
            <person name="Denson S."/>
            <person name="Dinh H."/>
            <person name="Ebong V.E."/>
            <person name="Edwards J.R."/>
            <person name="Egan A."/>
            <person name="El-Daye J."/>
            <person name="Escobedo L."/>
            <person name="Fernandez S."/>
            <person name="Fernando P.R."/>
            <person name="Flagg N."/>
            <person name="Forbes L.D."/>
            <person name="Fowler R.G."/>
            <person name="Fu Q."/>
            <person name="Gabisi R.A."/>
            <person name="Ganer J."/>
            <person name="Garbino Pronczuk A."/>
            <person name="Garcia R.M."/>
            <person name="Garner T."/>
            <person name="Garrett T.E."/>
            <person name="Gonzalez D.A."/>
            <person name="Hamid H."/>
            <person name="Hawkins E.S."/>
            <person name="Hirani K."/>
            <person name="Hogues M.E."/>
            <person name="Hollins B."/>
            <person name="Hsiao C.-H."/>
            <person name="Jabil R."/>
            <person name="James M.L."/>
            <person name="Jhangiani S.N."/>
            <person name="Johnson B."/>
            <person name="Johnson Q."/>
            <person name="Joshi V."/>
            <person name="Kalu J.B."/>
            <person name="Kam C."/>
            <person name="Kashfia A."/>
            <person name="Keebler J."/>
            <person name="Kisamo H."/>
            <person name="Kovar C.L."/>
            <person name="Lago L.A."/>
            <person name="Lai C.-Y."/>
            <person name="Laidlaw J."/>
            <person name="Lara F."/>
            <person name="Le T.-K."/>
            <person name="Lee S.L."/>
            <person name="Legall F.H."/>
            <person name="Lemon S.J."/>
            <person name="Lewis L.R."/>
            <person name="Li B."/>
            <person name="Liu Y."/>
            <person name="Liu Y.-S."/>
            <person name="Lopez J."/>
            <person name="Lozado R.J."/>
            <person name="Lu J."/>
            <person name="Madu R.C."/>
            <person name="Maheshwari M."/>
            <person name="Maheshwari R."/>
            <person name="Malloy K."/>
            <person name="Martinez E."/>
            <person name="Mathew T."/>
            <person name="Mercado I.C."/>
            <person name="Mercado C."/>
            <person name="Meyer B."/>
            <person name="Montgomery K."/>
            <person name="Morgan M.B."/>
            <person name="Munidasa M."/>
            <person name="Nazareth L.V."/>
            <person name="Nelson J."/>
            <person name="Ng B.M."/>
            <person name="Nguyen N.B."/>
            <person name="Nguyen P.Q."/>
            <person name="Nguyen T."/>
            <person name="Obregon M."/>
            <person name="Okwuonu G.O."/>
            <person name="Onwere C.G."/>
            <person name="Orozco G."/>
            <person name="Parra A."/>
            <person name="Patel S."/>
            <person name="Patil S."/>
            <person name="Perez A."/>
            <person name="Perez Y."/>
            <person name="Pham C."/>
            <person name="Primus E.L."/>
            <person name="Pu L.-L."/>
            <person name="Puazo M."/>
            <person name="Qin X."/>
            <person name="Quiroz J.B."/>
            <person name="Reese J."/>
            <person name="Richards S."/>
            <person name="Rives C.M."/>
            <person name="Robberts R."/>
            <person name="Ruiz S.J."/>
            <person name="Ruiz M.J."/>
            <person name="Santibanez J."/>
            <person name="Schneider B.W."/>
            <person name="Sisson I."/>
            <person name="Smith M."/>
            <person name="Sodergren E."/>
            <person name="Song X.-Z."/>
            <person name="Song B.B."/>
            <person name="Summersgill H."/>
            <person name="Thelus R."/>
            <person name="Thornton R.D."/>
            <person name="Trejos Z.Y."/>
            <person name="Usmani K."/>
            <person name="Vattathil S."/>
            <person name="Villasana D."/>
            <person name="Walker D.L."/>
            <person name="Wang S."/>
            <person name="Wang K."/>
            <person name="White C.S."/>
            <person name="Williams A.C."/>
            <person name="Williamson J."/>
            <person name="Wilson K."/>
            <person name="Woghiren I.O."/>
            <person name="Woodworth J.R."/>
            <person name="Worley K.C."/>
            <person name="Wright R.A."/>
            <person name="Wu W."/>
            <person name="Young L."/>
            <person name="Zhang L."/>
            <person name="Zhang J."/>
            <person name="Zhu Y."/>
            <person name="Muzny D.M."/>
            <person name="Weinstock G."/>
            <person name="Gibbs R.A."/>
        </authorList>
    </citation>
    <scope>NUCLEOTIDE SEQUENCE [LARGE SCALE GENOMIC DNA]</scope>
    <source>
        <strain evidence="2">LSR1</strain>
    </source>
</reference>
<dbReference type="AlphaFoldDB" id="A0A8R2AFB4"/>
<evidence type="ECO:0008006" key="3">
    <source>
        <dbReference type="Google" id="ProtNLM"/>
    </source>
</evidence>
<name>A0A8R2AFB4_ACYPI</name>
<dbReference type="KEGG" id="api:100571664"/>
<dbReference type="OrthoDB" id="7434799at2759"/>
<protein>
    <recommendedName>
        <fullName evidence="3">Nuclease HARBI1</fullName>
    </recommendedName>
</protein>
<dbReference type="RefSeq" id="XP_003240991.1">
    <property type="nucleotide sequence ID" value="XM_003240943.1"/>
</dbReference>
<keyword evidence="2" id="KW-1185">Reference proteome</keyword>
<dbReference type="EnsemblMetazoa" id="XM_003240943.1">
    <property type="protein sequence ID" value="XP_003240991.1"/>
    <property type="gene ID" value="LOC100571664"/>
</dbReference>
<dbReference type="Proteomes" id="UP000007819">
    <property type="component" value="Chromosome X"/>
</dbReference>
<organism evidence="1 2">
    <name type="scientific">Acyrthosiphon pisum</name>
    <name type="common">Pea aphid</name>
    <dbReference type="NCBI Taxonomy" id="7029"/>
    <lineage>
        <taxon>Eukaryota</taxon>
        <taxon>Metazoa</taxon>
        <taxon>Ecdysozoa</taxon>
        <taxon>Arthropoda</taxon>
        <taxon>Hexapoda</taxon>
        <taxon>Insecta</taxon>
        <taxon>Pterygota</taxon>
        <taxon>Neoptera</taxon>
        <taxon>Paraneoptera</taxon>
        <taxon>Hemiptera</taxon>
        <taxon>Sternorrhyncha</taxon>
        <taxon>Aphidomorpha</taxon>
        <taxon>Aphidoidea</taxon>
        <taxon>Aphididae</taxon>
        <taxon>Macrosiphini</taxon>
        <taxon>Acyrthosiphon</taxon>
    </lineage>
</organism>
<proteinExistence type="predicted"/>
<sequence>MALAYLAWEQIFLEERVLIIGRRLERRILRDGQNPFELPNDEFMGAFRLSQQLVINIIDVLRTSLQHKRTSGLSPELQVLVCLHFYAQGSYQKGLGGNSILNISQPSVSRCIHYVTEAINQRLLRKWIKFPMTSAERQRARENFAHAPQPFEGTIGAIDCTYIHILAPRQHEEAYVNHHGKHSLNVQAVR</sequence>